<evidence type="ECO:0000313" key="3">
    <source>
        <dbReference type="EMBL" id="MEE2035541.1"/>
    </source>
</evidence>
<organism evidence="3 4">
    <name type="scientific">Rhodococcus chondri</name>
    <dbReference type="NCBI Taxonomy" id="3065941"/>
    <lineage>
        <taxon>Bacteria</taxon>
        <taxon>Bacillati</taxon>
        <taxon>Actinomycetota</taxon>
        <taxon>Actinomycetes</taxon>
        <taxon>Mycobacteriales</taxon>
        <taxon>Nocardiaceae</taxon>
        <taxon>Rhodococcus</taxon>
    </lineage>
</organism>
<protein>
    <submittedName>
        <fullName evidence="3">MaoC/PaaZ C-terminal domain-containing protein</fullName>
    </submittedName>
</protein>
<dbReference type="SUPFAM" id="SSF54637">
    <property type="entry name" value="Thioesterase/thiol ester dehydrase-isomerase"/>
    <property type="match status" value="1"/>
</dbReference>
<gene>
    <name evidence="3" type="ORF">Q8814_26155</name>
</gene>
<dbReference type="RefSeq" id="WP_330154834.1">
    <property type="nucleotide sequence ID" value="NZ_JAUZMZ010000368.1"/>
</dbReference>
<dbReference type="Gene3D" id="3.10.129.10">
    <property type="entry name" value="Hotdog Thioesterase"/>
    <property type="match status" value="1"/>
</dbReference>
<comment type="caution">
    <text evidence="3">The sequence shown here is derived from an EMBL/GenBank/DDBJ whole genome shotgun (WGS) entry which is preliminary data.</text>
</comment>
<dbReference type="InterPro" id="IPR002539">
    <property type="entry name" value="MaoC-like_dom"/>
</dbReference>
<dbReference type="Proteomes" id="UP001331936">
    <property type="component" value="Unassembled WGS sequence"/>
</dbReference>
<dbReference type="Pfam" id="PF01575">
    <property type="entry name" value="MaoC_dehydratas"/>
    <property type="match status" value="1"/>
</dbReference>
<evidence type="ECO:0000313" key="4">
    <source>
        <dbReference type="Proteomes" id="UP001331936"/>
    </source>
</evidence>
<dbReference type="InterPro" id="IPR029069">
    <property type="entry name" value="HotDog_dom_sf"/>
</dbReference>
<feature type="domain" description="MaoC-like" evidence="2">
    <location>
        <begin position="19"/>
        <end position="83"/>
    </location>
</feature>
<comment type="similarity">
    <text evidence="1">Belongs to the enoyl-CoA hydratase/isomerase family.</text>
</comment>
<reference evidence="3 4" key="1">
    <citation type="submission" date="2023-08" db="EMBL/GenBank/DDBJ databases">
        <authorList>
            <person name="Girao M."/>
            <person name="Carvalho M.F."/>
        </authorList>
    </citation>
    <scope>NUCLEOTIDE SEQUENCE [LARGE SCALE GENOMIC DNA]</scope>
    <source>
        <strain evidence="3 4">CC-R104</strain>
    </source>
</reference>
<proteinExistence type="inferred from homology"/>
<dbReference type="PANTHER" id="PTHR42993:SF1">
    <property type="entry name" value="MAOC-LIKE DEHYDRATASE DOMAIN-CONTAINING PROTEIN"/>
    <property type="match status" value="1"/>
</dbReference>
<evidence type="ECO:0000259" key="2">
    <source>
        <dbReference type="Pfam" id="PF01575"/>
    </source>
</evidence>
<feature type="non-terminal residue" evidence="3">
    <location>
        <position position="88"/>
    </location>
</feature>
<accession>A0ABU7JZU5</accession>
<evidence type="ECO:0000256" key="1">
    <source>
        <dbReference type="ARBA" id="ARBA00005254"/>
    </source>
</evidence>
<sequence>MSTSATVTRVGTLGDLAALEGTHIGTSSWFAVEQDRIDTFADATGDHQWIHVDVERAAAESPFGAPIAHGSLSLSLIAPMWGEGLTVG</sequence>
<name>A0ABU7JZU5_9NOCA</name>
<dbReference type="PANTHER" id="PTHR42993">
    <property type="entry name" value="MAOC-LIKE DEHYDRATASE DOMAIN-CONTAINING PROTEIN"/>
    <property type="match status" value="1"/>
</dbReference>
<keyword evidence="4" id="KW-1185">Reference proteome</keyword>
<dbReference type="EMBL" id="JAUZMZ010000368">
    <property type="protein sequence ID" value="MEE2035541.1"/>
    <property type="molecule type" value="Genomic_DNA"/>
</dbReference>